<dbReference type="Gene3D" id="1.10.287.1150">
    <property type="entry name" value="TPP helical domain"/>
    <property type="match status" value="1"/>
</dbReference>
<keyword evidence="7" id="KW-0786">Thiamine pyrophosphate</keyword>
<dbReference type="InterPro" id="IPR031717">
    <property type="entry name" value="ODO-1/KGD_C"/>
</dbReference>
<comment type="function">
    <text evidence="2">E1 component of the 2-oxoglutarate dehydrogenase (OGDH) complex which catalyzes the decarboxylation of 2-oxoglutarate, the first step in the conversion of 2-oxoglutarate to succinyl-CoA and CO(2).</text>
</comment>
<dbReference type="Gene3D" id="3.40.50.12470">
    <property type="match status" value="1"/>
</dbReference>
<comment type="subunit">
    <text evidence="3">Homodimer. Part of the 2-oxoglutarate dehydrogenase (OGDH) complex composed of E1 (2-oxoglutarate dehydrogenase), E2 (dihydrolipoamide succinyltransferase) and E3 (dihydrolipoamide dehydrogenase); the complex contains multiple copies of the three enzymatic components (E1, E2 and E3).</text>
</comment>
<reference evidence="11 12" key="1">
    <citation type="submission" date="2014-09" db="EMBL/GenBank/DDBJ databases">
        <authorList>
            <person name="Loux Valentin"/>
            <person name="Dugat Thibaut"/>
        </authorList>
    </citation>
    <scope>NUCLEOTIDE SEQUENCE [LARGE SCALE GENOMIC DNA]</scope>
    <source>
        <strain evidence="11 12">BOV-10_179</strain>
    </source>
</reference>
<evidence type="ECO:0000256" key="8">
    <source>
        <dbReference type="ARBA" id="ARBA00030680"/>
    </source>
</evidence>
<dbReference type="NCBIfam" id="NF006914">
    <property type="entry name" value="PRK09404.1"/>
    <property type="match status" value="1"/>
</dbReference>
<feature type="region of interest" description="Disordered" evidence="9">
    <location>
        <begin position="48"/>
        <end position="67"/>
    </location>
</feature>
<dbReference type="GO" id="GO:0005829">
    <property type="term" value="C:cytosol"/>
    <property type="evidence" value="ECO:0007669"/>
    <property type="project" value="TreeGrafter"/>
</dbReference>
<dbReference type="Pfam" id="PF16870">
    <property type="entry name" value="OxoGdeHyase_C"/>
    <property type="match status" value="1"/>
</dbReference>
<evidence type="ECO:0000313" key="12">
    <source>
        <dbReference type="Proteomes" id="UP000055047"/>
    </source>
</evidence>
<evidence type="ECO:0000256" key="6">
    <source>
        <dbReference type="ARBA" id="ARBA00023002"/>
    </source>
</evidence>
<dbReference type="EC" id="1.2.4.2" evidence="4"/>
<dbReference type="InterPro" id="IPR011603">
    <property type="entry name" value="2oxoglutarate_DH_E1"/>
</dbReference>
<accession>A0A098EF61</accession>
<dbReference type="InterPro" id="IPR042179">
    <property type="entry name" value="KGD_C_sf"/>
</dbReference>
<evidence type="ECO:0000256" key="9">
    <source>
        <dbReference type="SAM" id="MobiDB-lite"/>
    </source>
</evidence>
<evidence type="ECO:0000256" key="7">
    <source>
        <dbReference type="ARBA" id="ARBA00023052"/>
    </source>
</evidence>
<feature type="compositionally biased region" description="Basic and acidic residues" evidence="9">
    <location>
        <begin position="48"/>
        <end position="58"/>
    </location>
</feature>
<dbReference type="NCBIfam" id="TIGR00239">
    <property type="entry name" value="2oxo_dh_E1"/>
    <property type="match status" value="1"/>
</dbReference>
<dbReference type="Pfam" id="PF02779">
    <property type="entry name" value="Transket_pyr"/>
    <property type="match status" value="1"/>
</dbReference>
<evidence type="ECO:0000313" key="11">
    <source>
        <dbReference type="EMBL" id="CEG20904.1"/>
    </source>
</evidence>
<evidence type="ECO:0000256" key="1">
    <source>
        <dbReference type="ARBA" id="ARBA00001964"/>
    </source>
</evidence>
<dbReference type="PANTHER" id="PTHR23152:SF4">
    <property type="entry name" value="2-OXOADIPATE DEHYDROGENASE COMPLEX COMPONENT E1"/>
    <property type="match status" value="1"/>
</dbReference>
<dbReference type="AlphaFoldDB" id="A0A098EF61"/>
<dbReference type="Proteomes" id="UP000055047">
    <property type="component" value="Unassembled WGS sequence"/>
</dbReference>
<evidence type="ECO:0000259" key="10">
    <source>
        <dbReference type="SMART" id="SM00861"/>
    </source>
</evidence>
<evidence type="ECO:0000256" key="3">
    <source>
        <dbReference type="ARBA" id="ARBA00011301"/>
    </source>
</evidence>
<dbReference type="SUPFAM" id="SSF52518">
    <property type="entry name" value="Thiamin diphosphate-binding fold (THDP-binding)"/>
    <property type="match status" value="2"/>
</dbReference>
<dbReference type="PIRSF" id="PIRSF000157">
    <property type="entry name" value="Oxoglu_dh_E1"/>
    <property type="match status" value="1"/>
</dbReference>
<dbReference type="GO" id="GO:0006099">
    <property type="term" value="P:tricarboxylic acid cycle"/>
    <property type="evidence" value="ECO:0007669"/>
    <property type="project" value="TreeGrafter"/>
</dbReference>
<evidence type="ECO:0000256" key="2">
    <source>
        <dbReference type="ARBA" id="ARBA00003906"/>
    </source>
</evidence>
<dbReference type="Gene3D" id="3.40.50.11610">
    <property type="entry name" value="Multifunctional 2-oxoglutarate metabolism enzyme, C-terminal domain"/>
    <property type="match status" value="1"/>
</dbReference>
<gene>
    <name evidence="11" type="primary">sucA</name>
    <name evidence="11" type="ORF">ANAPHAGO_00710</name>
</gene>
<dbReference type="SMART" id="SM00861">
    <property type="entry name" value="Transket_pyr"/>
    <property type="match status" value="1"/>
</dbReference>
<dbReference type="InterPro" id="IPR005475">
    <property type="entry name" value="Transketolase-like_Pyr-bd"/>
</dbReference>
<dbReference type="Gene3D" id="3.40.50.970">
    <property type="match status" value="1"/>
</dbReference>
<feature type="domain" description="Transketolase-like pyrimidine-binding" evidence="10">
    <location>
        <begin position="566"/>
        <end position="759"/>
    </location>
</feature>
<dbReference type="Pfam" id="PF00676">
    <property type="entry name" value="E1_dh"/>
    <property type="match status" value="1"/>
</dbReference>
<sequence>MSHSSFRRDGCLYGDNALFVEEVYEGYEKCANALPDGWGELFTRIEEGKPEDSDRGGTDYEACSSGTSVSPKVWGLIDFFRSHGHIAADLDPLGLTERVGLGHEEYLSSIDPNKDGSLWQKSGFSLDRLLEKLKKIYCGKIGFEFMYIRSNEERTWLQNKIENMRLECAGKEKRELLFHLQETELFEQFLHVKYPGYKRFSVEGGDVLIVALEEIISLSPSLGVQEIVIGMSHRGRLSVLTKVMKKPYVAMLHEFSGGMAYPSELNVTGDVKYHLGYSSDREVQGEVIHLSLAYNSSHLESVNPVVMGRVKGKIDSGLSVLGVLVHGDAAFIGQGVVAEGLNIGGVEGYTTGGIVHIVVNNQVGFTTSPNSARTSLYCSDVARIIDAPVFHVNGDDPEAVVAVTKLAMEYRDKFKKDVVIDVVCYRRYGHNEGDEPMFTQPLMYKCIAQHRTVAGSYGDKLVAEGVVSTQEIEEFRKKFRAELDKAHAAVSAYKPMKADWFEGCWKGLRYAVPGCFDDYMSDTGVAGERLLALMEAMCSIPEGISLDKKVSRMLNARLNGVKSDSIDWGAGEALAFASLLAENKRVRLSGEDCGRGTFSHRHARLIDQATGAEYLPLNNLGVEQAKFEVFNSPLSEFAVMGFEYGYSLDSPDVLVIWEAQFGDFANGAQVVIDQFIAAAETKWLRSSGLVLLLPHGYEGQGPEHSSARIERYLQLCAEDNMQVVNCTTPANYFHVLRRQLHRDFRKPLVIFTPKSLLRNRMAVSKLSCFEGGFQPVIGEVMAHDHAQVKRVVISSGKVYYDLLEARGDRQDVVLLRLEQYYPFPEEILAKELAKYPSAEVIWCQEEHFNMGGWDFVRPRIEKSMKLANLKGVVAYIGRAESASTAAGYARAHEEERKCFIDKVFA</sequence>
<dbReference type="EMBL" id="CCXQ01000119">
    <property type="protein sequence ID" value="CEG20904.1"/>
    <property type="molecule type" value="Genomic_DNA"/>
</dbReference>
<dbReference type="InterPro" id="IPR001017">
    <property type="entry name" value="DH_E1"/>
</dbReference>
<dbReference type="InterPro" id="IPR029061">
    <property type="entry name" value="THDP-binding"/>
</dbReference>
<organism evidence="11 12">
    <name type="scientific">Anaplasma phagocytophilum</name>
    <name type="common">Ehrlichia phagocytophila</name>
    <dbReference type="NCBI Taxonomy" id="948"/>
    <lineage>
        <taxon>Bacteria</taxon>
        <taxon>Pseudomonadati</taxon>
        <taxon>Pseudomonadota</taxon>
        <taxon>Alphaproteobacteria</taxon>
        <taxon>Rickettsiales</taxon>
        <taxon>Anaplasmataceae</taxon>
        <taxon>Anaplasma</taxon>
        <taxon>phagocytophilum group</taxon>
    </lineage>
</organism>
<evidence type="ECO:0000256" key="5">
    <source>
        <dbReference type="ARBA" id="ARBA00013321"/>
    </source>
</evidence>
<dbReference type="PANTHER" id="PTHR23152">
    <property type="entry name" value="2-OXOGLUTARATE DEHYDROGENASE"/>
    <property type="match status" value="1"/>
</dbReference>
<keyword evidence="6 11" id="KW-0560">Oxidoreductase</keyword>
<dbReference type="GO" id="GO:0004591">
    <property type="term" value="F:oxoglutarate dehydrogenase (succinyl-transferring) activity"/>
    <property type="evidence" value="ECO:0007669"/>
    <property type="project" value="UniProtKB-EC"/>
</dbReference>
<comment type="cofactor">
    <cofactor evidence="1">
        <name>thiamine diphosphate</name>
        <dbReference type="ChEBI" id="CHEBI:58937"/>
    </cofactor>
</comment>
<protein>
    <recommendedName>
        <fullName evidence="5">2-oxoglutarate dehydrogenase E1 component</fullName>
        <ecNumber evidence="4">1.2.4.2</ecNumber>
    </recommendedName>
    <alternativeName>
        <fullName evidence="8">Alpha-ketoglutarate dehydrogenase</fullName>
    </alternativeName>
</protein>
<proteinExistence type="predicted"/>
<dbReference type="NCBIfam" id="NF008907">
    <property type="entry name" value="PRK12270.1"/>
    <property type="match status" value="1"/>
</dbReference>
<dbReference type="RefSeq" id="WP_060757893.1">
    <property type="nucleotide sequence ID" value="NZ_CCXQ01000119.1"/>
</dbReference>
<dbReference type="GO" id="GO:0045252">
    <property type="term" value="C:oxoglutarate dehydrogenase complex"/>
    <property type="evidence" value="ECO:0007669"/>
    <property type="project" value="TreeGrafter"/>
</dbReference>
<name>A0A098EF61_ANAPH</name>
<dbReference type="CDD" id="cd02016">
    <property type="entry name" value="TPP_E1_OGDC_like"/>
    <property type="match status" value="1"/>
</dbReference>
<dbReference type="GO" id="GO:0030976">
    <property type="term" value="F:thiamine pyrophosphate binding"/>
    <property type="evidence" value="ECO:0007669"/>
    <property type="project" value="InterPro"/>
</dbReference>
<evidence type="ECO:0000256" key="4">
    <source>
        <dbReference type="ARBA" id="ARBA00012280"/>
    </source>
</evidence>